<dbReference type="AlphaFoldDB" id="A0A0C1MG06"/>
<dbReference type="InterPro" id="IPR011051">
    <property type="entry name" value="RmlC_Cupin_sf"/>
</dbReference>
<organism evidence="2 3">
    <name type="scientific">Pseudoalteromonas luteoviolacea</name>
    <dbReference type="NCBI Taxonomy" id="43657"/>
    <lineage>
        <taxon>Bacteria</taxon>
        <taxon>Pseudomonadati</taxon>
        <taxon>Pseudomonadota</taxon>
        <taxon>Gammaproteobacteria</taxon>
        <taxon>Alteromonadales</taxon>
        <taxon>Pseudoalteromonadaceae</taxon>
        <taxon>Pseudoalteromonas</taxon>
    </lineage>
</organism>
<evidence type="ECO:0000313" key="2">
    <source>
        <dbReference type="EMBL" id="KID55774.1"/>
    </source>
</evidence>
<dbReference type="InterPro" id="IPR012807">
    <property type="entry name" value="Anti-sigma_ChrR"/>
</dbReference>
<dbReference type="Gene3D" id="1.10.10.1320">
    <property type="entry name" value="Anti-sigma factor, zinc-finger domain"/>
    <property type="match status" value="1"/>
</dbReference>
<dbReference type="NCBIfam" id="TIGR02451">
    <property type="entry name" value="anti_sig_ChrR"/>
    <property type="match status" value="1"/>
</dbReference>
<dbReference type="EMBL" id="JWIC01000007">
    <property type="protein sequence ID" value="KID55774.1"/>
    <property type="molecule type" value="Genomic_DNA"/>
</dbReference>
<comment type="caution">
    <text evidence="2">The sequence shown here is derived from an EMBL/GenBank/DDBJ whole genome shotgun (WGS) entry which is preliminary data.</text>
</comment>
<protein>
    <submittedName>
        <fullName evidence="2">Transcriptional regulator</fullName>
    </submittedName>
</protein>
<dbReference type="Gene3D" id="2.60.120.10">
    <property type="entry name" value="Jelly Rolls"/>
    <property type="match status" value="1"/>
</dbReference>
<accession>A0A0C1MG06</accession>
<sequence length="226" mass="24934">MIKYHPSKQLMHKHLAGELPAGLSVAIAAHIELCDKCQCEVDAIEAKQAAQLFSNQSDILIDCDEALSTEDDLLFDAMMADITSLEVDSQVVPHEVTMFDYQDKSVQLPRAIAALKLGSFINAGKVSRARFELDEGPMRSSLLHIKPGGEIPEHTHTGFELTLLLDGTFEDESGKYVPGDFIMLDGRHNHTPKTEEGCLCFTLVDNALHFNKGLSKLLNPIGKLIY</sequence>
<gene>
    <name evidence="2" type="ORF">JF50_15555</name>
</gene>
<dbReference type="CDD" id="cd20301">
    <property type="entry name" value="cupin_ChrR"/>
    <property type="match status" value="1"/>
</dbReference>
<evidence type="ECO:0000313" key="3">
    <source>
        <dbReference type="Proteomes" id="UP000031327"/>
    </source>
</evidence>
<dbReference type="OrthoDB" id="2988517at2"/>
<dbReference type="InterPro" id="IPR041916">
    <property type="entry name" value="Anti_sigma_zinc_sf"/>
</dbReference>
<reference evidence="2 3" key="1">
    <citation type="submission" date="2014-12" db="EMBL/GenBank/DDBJ databases">
        <title>Draft Genome Sequence of Pseudoalteromonas luteoviolacea HI1.</title>
        <authorList>
            <person name="Asahina A.Y."/>
            <person name="Hadfield M.G."/>
        </authorList>
    </citation>
    <scope>NUCLEOTIDE SEQUENCE [LARGE SCALE GENOMIC DNA]</scope>
    <source>
        <strain evidence="2 3">HI1</strain>
    </source>
</reference>
<feature type="domain" description="ChrR-like cupin" evidence="1">
    <location>
        <begin position="140"/>
        <end position="202"/>
    </location>
</feature>
<dbReference type="Pfam" id="PF12973">
    <property type="entry name" value="Cupin_7"/>
    <property type="match status" value="1"/>
</dbReference>
<dbReference type="Proteomes" id="UP000031327">
    <property type="component" value="Unassembled WGS sequence"/>
</dbReference>
<dbReference type="RefSeq" id="WP_039610350.1">
    <property type="nucleotide sequence ID" value="NZ_JWIC01000007.1"/>
</dbReference>
<evidence type="ECO:0000259" key="1">
    <source>
        <dbReference type="Pfam" id="PF12973"/>
    </source>
</evidence>
<name>A0A0C1MG06_9GAMM</name>
<dbReference type="SUPFAM" id="SSF51182">
    <property type="entry name" value="RmlC-like cupins"/>
    <property type="match status" value="1"/>
</dbReference>
<dbReference type="InterPro" id="IPR025979">
    <property type="entry name" value="ChrR-like_cupin_dom"/>
</dbReference>
<proteinExistence type="predicted"/>
<dbReference type="InterPro" id="IPR014710">
    <property type="entry name" value="RmlC-like_jellyroll"/>
</dbReference>